<dbReference type="Gene3D" id="1.20.1720.10">
    <property type="entry name" value="Multidrug resistance protein D"/>
    <property type="match status" value="1"/>
</dbReference>
<dbReference type="PANTHER" id="PTHR23502">
    <property type="entry name" value="MAJOR FACILITATOR SUPERFAMILY"/>
    <property type="match status" value="1"/>
</dbReference>
<dbReference type="InterPro" id="IPR004812">
    <property type="entry name" value="Efflux_drug-R_Bcr/CmlA"/>
</dbReference>
<keyword evidence="5" id="KW-1003">Cell membrane</keyword>
<comment type="subcellular location">
    <subcellularLocation>
        <location evidence="1">Cell membrane</location>
        <topology evidence="1">Multi-pass membrane protein</topology>
    </subcellularLocation>
</comment>
<evidence type="ECO:0000256" key="3">
    <source>
        <dbReference type="ARBA" id="ARBA00007520"/>
    </source>
</evidence>
<evidence type="ECO:0000259" key="10">
    <source>
        <dbReference type="PROSITE" id="PS50850"/>
    </source>
</evidence>
<evidence type="ECO:0000256" key="9">
    <source>
        <dbReference type="SAM" id="Phobius"/>
    </source>
</evidence>
<dbReference type="SUPFAM" id="SSF103473">
    <property type="entry name" value="MFS general substrate transporter"/>
    <property type="match status" value="1"/>
</dbReference>
<proteinExistence type="inferred from homology"/>
<reference evidence="11" key="1">
    <citation type="submission" date="2024-07" db="EMBL/GenBank/DDBJ databases">
        <authorList>
            <person name="fu j."/>
        </authorList>
    </citation>
    <scope>NUCLEOTIDE SEQUENCE</scope>
    <source>
        <strain evidence="11">P10A9</strain>
    </source>
</reference>
<dbReference type="NCBIfam" id="TIGR00710">
    <property type="entry name" value="efflux_Bcr_CflA"/>
    <property type="match status" value="1"/>
</dbReference>
<protein>
    <submittedName>
        <fullName evidence="11">Multidrug effflux MFS transporter</fullName>
    </submittedName>
</protein>
<dbReference type="KEGG" id="spue:AB5L97_00800"/>
<evidence type="ECO:0000256" key="1">
    <source>
        <dbReference type="ARBA" id="ARBA00004651"/>
    </source>
</evidence>
<keyword evidence="4" id="KW-0813">Transport</keyword>
<dbReference type="GO" id="GO:1990961">
    <property type="term" value="P:xenobiotic detoxification by transmembrane export across the plasma membrane"/>
    <property type="evidence" value="ECO:0007669"/>
    <property type="project" value="InterPro"/>
</dbReference>
<dbReference type="InterPro" id="IPR011701">
    <property type="entry name" value="MFS"/>
</dbReference>
<organism evidence="11">
    <name type="scientific">Sinomonas puerhi</name>
    <dbReference type="NCBI Taxonomy" id="3238584"/>
    <lineage>
        <taxon>Bacteria</taxon>
        <taxon>Bacillati</taxon>
        <taxon>Actinomycetota</taxon>
        <taxon>Actinomycetes</taxon>
        <taxon>Micrococcales</taxon>
        <taxon>Micrococcaceae</taxon>
        <taxon>Sinomonas</taxon>
    </lineage>
</organism>
<keyword evidence="6 9" id="KW-0812">Transmembrane</keyword>
<dbReference type="GO" id="GO:0042910">
    <property type="term" value="F:xenobiotic transmembrane transporter activity"/>
    <property type="evidence" value="ECO:0007669"/>
    <property type="project" value="InterPro"/>
</dbReference>
<feature type="transmembrane region" description="Helical" evidence="9">
    <location>
        <begin position="96"/>
        <end position="117"/>
    </location>
</feature>
<feature type="transmembrane region" description="Helical" evidence="9">
    <location>
        <begin position="274"/>
        <end position="296"/>
    </location>
</feature>
<dbReference type="PROSITE" id="PS50850">
    <property type="entry name" value="MFS"/>
    <property type="match status" value="1"/>
</dbReference>
<feature type="transmembrane region" description="Helical" evidence="9">
    <location>
        <begin position="208"/>
        <end position="238"/>
    </location>
</feature>
<keyword evidence="8 9" id="KW-0472">Membrane</keyword>
<feature type="transmembrane region" description="Helical" evidence="9">
    <location>
        <begin position="367"/>
        <end position="386"/>
    </location>
</feature>
<dbReference type="CDD" id="cd17320">
    <property type="entry name" value="MFS_MdfA_MDR_like"/>
    <property type="match status" value="1"/>
</dbReference>
<dbReference type="InterPro" id="IPR005829">
    <property type="entry name" value="Sugar_transporter_CS"/>
</dbReference>
<feature type="transmembrane region" description="Helical" evidence="9">
    <location>
        <begin position="129"/>
        <end position="154"/>
    </location>
</feature>
<feature type="transmembrane region" description="Helical" evidence="9">
    <location>
        <begin position="36"/>
        <end position="59"/>
    </location>
</feature>
<dbReference type="InterPro" id="IPR001958">
    <property type="entry name" value="Tet-R_TetA/multi-R_MdtG-like"/>
</dbReference>
<comment type="similarity">
    <text evidence="2">Belongs to the major facilitator superfamily. Bcr/CmlA family.</text>
</comment>
<comment type="similarity">
    <text evidence="3">Belongs to the major facilitator superfamily. TCR/Tet family.</text>
</comment>
<dbReference type="InterPro" id="IPR036259">
    <property type="entry name" value="MFS_trans_sf"/>
</dbReference>
<name>A0AB39LAL3_9MICC</name>
<keyword evidence="7 9" id="KW-1133">Transmembrane helix</keyword>
<dbReference type="InterPro" id="IPR020846">
    <property type="entry name" value="MFS_dom"/>
</dbReference>
<gene>
    <name evidence="11" type="ORF">AB5L97_00800</name>
</gene>
<dbReference type="EMBL" id="CP163302">
    <property type="protein sequence ID" value="XDP47448.1"/>
    <property type="molecule type" value="Genomic_DNA"/>
</dbReference>
<feature type="transmembrane region" description="Helical" evidence="9">
    <location>
        <begin position="339"/>
        <end position="361"/>
    </location>
</feature>
<evidence type="ECO:0000256" key="6">
    <source>
        <dbReference type="ARBA" id="ARBA00022692"/>
    </source>
</evidence>
<dbReference type="GO" id="GO:0005886">
    <property type="term" value="C:plasma membrane"/>
    <property type="evidence" value="ECO:0007669"/>
    <property type="project" value="UniProtKB-SubCell"/>
</dbReference>
<evidence type="ECO:0000313" key="11">
    <source>
        <dbReference type="EMBL" id="XDP47448.1"/>
    </source>
</evidence>
<evidence type="ECO:0000256" key="8">
    <source>
        <dbReference type="ARBA" id="ARBA00023136"/>
    </source>
</evidence>
<accession>A0AB39LAL3</accession>
<dbReference type="PANTHER" id="PTHR23502:SF132">
    <property type="entry name" value="POLYAMINE TRANSPORTER 2-RELATED"/>
    <property type="match status" value="1"/>
</dbReference>
<feature type="transmembrane region" description="Helical" evidence="9">
    <location>
        <begin position="302"/>
        <end position="327"/>
    </location>
</feature>
<evidence type="ECO:0000256" key="4">
    <source>
        <dbReference type="ARBA" id="ARBA00022448"/>
    </source>
</evidence>
<sequence>MGRTLATLLLVLTVFGPISMDLYLPALPALTAELGAATSLAQLTVTACLFGLAGGQLIAGPLSDRLGRRGPLLVGVAAYVAVSALCAASPTVEVLIAARLVQGLAGGVGIVIAQASGRDVYNGARLIRFYGRLTVVGGFAAIVGPMLGGALTAVMDWRGLFLVLATIGAAILASVALGFRETLPHEARTAGGFGRVGRDLRVLLSDRGFVGAVLVQGFVNSAIFAYLAGATFVLQGIYGLSPQQYAMAFGLNSAGFMVFGYLSGRFSERWRAGGMLAIGLAMCGAGATGLLVAGLAHVPLAVVMASLLLVVSGAAVTSPPSTAIALADYPHMAGTASSVLGGARFAFGGVAAPLVGVAGAFSILPLGLVSVTVIVLAAAAGLVFLARPARGTAGTAHRTSRTAVVRPTPPAAPELAAELTLEGTPTCVE</sequence>
<dbReference type="AlphaFoldDB" id="A0AB39LAL3"/>
<dbReference type="PRINTS" id="PR01035">
    <property type="entry name" value="TCRTETA"/>
</dbReference>
<feature type="transmembrane region" description="Helical" evidence="9">
    <location>
        <begin position="160"/>
        <end position="179"/>
    </location>
</feature>
<evidence type="ECO:0000256" key="2">
    <source>
        <dbReference type="ARBA" id="ARBA00006236"/>
    </source>
</evidence>
<feature type="transmembrane region" description="Helical" evidence="9">
    <location>
        <begin position="244"/>
        <end position="262"/>
    </location>
</feature>
<evidence type="ECO:0000256" key="5">
    <source>
        <dbReference type="ARBA" id="ARBA00022475"/>
    </source>
</evidence>
<dbReference type="Pfam" id="PF07690">
    <property type="entry name" value="MFS_1"/>
    <property type="match status" value="1"/>
</dbReference>
<evidence type="ECO:0000256" key="7">
    <source>
        <dbReference type="ARBA" id="ARBA00022989"/>
    </source>
</evidence>
<dbReference type="PROSITE" id="PS00216">
    <property type="entry name" value="SUGAR_TRANSPORT_1"/>
    <property type="match status" value="1"/>
</dbReference>
<feature type="domain" description="Major facilitator superfamily (MFS) profile" evidence="10">
    <location>
        <begin position="5"/>
        <end position="390"/>
    </location>
</feature>
<feature type="transmembrane region" description="Helical" evidence="9">
    <location>
        <begin position="71"/>
        <end position="90"/>
    </location>
</feature>